<dbReference type="AlphaFoldDB" id="A0A926Y1Y9"/>
<dbReference type="RefSeq" id="WP_190888483.1">
    <property type="nucleotide sequence ID" value="NZ_JACWZY010000016.1"/>
</dbReference>
<dbReference type="EMBL" id="JACWZY010000016">
    <property type="protein sequence ID" value="MBD2702632.1"/>
    <property type="molecule type" value="Genomic_DNA"/>
</dbReference>
<keyword evidence="2" id="KW-1133">Transmembrane helix</keyword>
<keyword evidence="1" id="KW-0175">Coiled coil</keyword>
<evidence type="ECO:0000256" key="1">
    <source>
        <dbReference type="SAM" id="Coils"/>
    </source>
</evidence>
<gene>
    <name evidence="3" type="ORF">IC229_18440</name>
</gene>
<comment type="caution">
    <text evidence="3">The sequence shown here is derived from an EMBL/GenBank/DDBJ whole genome shotgun (WGS) entry which is preliminary data.</text>
</comment>
<name>A0A926Y1Y9_9BACT</name>
<sequence>MYRNFSVEIGADLTRLEAGTRRSAQLFGDIANQAVQAGGRIAGGFDRAGASATRFSGQAISLRGELLKMAAQAFTVDKVLEFGNAILTTSGKFEKYNAILKNGLGSQAGARANLNMLTNFAAETPNQLDELTGSFIKFVNRGLIPSKAQLTNFGDLAASQGKGFDQLTEAILDAQTGEFERLKEFGIRASKSGDQVRLAFKGMNQTVDITTEGVTKAIEKFGQMSGVAGSMSAVAQTQEGMVSNLSDSYDRLLVVLGNAGVASAFKVAVGAASSFLSVVTDLIAASPAEELRKEQTEINGLVGAIALANDNETVRLNLITQLNQKYPEFLGQINAESVDSDLLARRLAAVNDQYERKIRLAVSQERLTSKQEEYTQTIRAQAQVYEQLAKAAGMSTAELSRLTEAQKIALARELGAKQGKVHIGQGVYVDNGMTAAANFLETSGEKLKKQKAELDALNDEGAAQQAELTRLTVEGYQKEIAAIREKIKAKAMDKTVGEAEIKRLQDQIRIAEGKPLKTEKPPVTDTKTKPKLKVDDSVEAFLRRTEAELEKKIQGLSQKEAAAQMQGLENNDENSLYVKLRAVRGELETLQGMTNVTPRLNITGIKEITGKGTQEAVDNILRNFLELADTTPELFSKTGINSFITGIERISPGLDYYRAKIEEIKLTIATMSLAKLALPPGLLADLKKLKELLAQAEGAAGAADAQTNPGASGEDDAKWMAKAQRRIDQMKAQGKQVKQTAEEMASDMKAAHDALAGEAARMLEGIGEGLGRGENPLKIALQSVMNLLGDFMIRIGTAMIVGGTLLTAAIAAFPFMAAVLKLDGPAGIIAGGALIVGGGAVKGLAGSLEGGGLATGRAIVEVGESQKALSGGGEFIAPVGLGARLIAQEMNKMGAFGSLRGAQPLTQLTPFSGPNGGMYIEVGGKMRLEGNDLVGSLRRTQNSNRVYGIGE</sequence>
<feature type="coiled-coil region" evidence="1">
    <location>
        <begin position="440"/>
        <end position="474"/>
    </location>
</feature>
<keyword evidence="4" id="KW-1185">Reference proteome</keyword>
<dbReference type="Proteomes" id="UP000598820">
    <property type="component" value="Unassembled WGS sequence"/>
</dbReference>
<feature type="transmembrane region" description="Helical" evidence="2">
    <location>
        <begin position="791"/>
        <end position="813"/>
    </location>
</feature>
<accession>A0A926Y1Y9</accession>
<evidence type="ECO:0000256" key="2">
    <source>
        <dbReference type="SAM" id="Phobius"/>
    </source>
</evidence>
<feature type="coiled-coil region" evidence="1">
    <location>
        <begin position="686"/>
        <end position="740"/>
    </location>
</feature>
<keyword evidence="2" id="KW-0472">Membrane</keyword>
<evidence type="ECO:0000313" key="4">
    <source>
        <dbReference type="Proteomes" id="UP000598820"/>
    </source>
</evidence>
<reference evidence="3" key="1">
    <citation type="submission" date="2020-09" db="EMBL/GenBank/DDBJ databases">
        <authorList>
            <person name="Kim M.K."/>
        </authorList>
    </citation>
    <scope>NUCLEOTIDE SEQUENCE</scope>
    <source>
        <strain evidence="3">BT702</strain>
    </source>
</reference>
<proteinExistence type="predicted"/>
<keyword evidence="2" id="KW-0812">Transmembrane</keyword>
<evidence type="ECO:0008006" key="5">
    <source>
        <dbReference type="Google" id="ProtNLM"/>
    </source>
</evidence>
<organism evidence="3 4">
    <name type="scientific">Spirosoma profusum</name>
    <dbReference type="NCBI Taxonomy" id="2771354"/>
    <lineage>
        <taxon>Bacteria</taxon>
        <taxon>Pseudomonadati</taxon>
        <taxon>Bacteroidota</taxon>
        <taxon>Cytophagia</taxon>
        <taxon>Cytophagales</taxon>
        <taxon>Cytophagaceae</taxon>
        <taxon>Spirosoma</taxon>
    </lineage>
</organism>
<evidence type="ECO:0000313" key="3">
    <source>
        <dbReference type="EMBL" id="MBD2702632.1"/>
    </source>
</evidence>
<feature type="coiled-coil region" evidence="1">
    <location>
        <begin position="539"/>
        <end position="566"/>
    </location>
</feature>
<protein>
    <recommendedName>
        <fullName evidence="5">Tail tape measure protein</fullName>
    </recommendedName>
</protein>